<organism evidence="3 4">
    <name type="scientific">Paenibacillus vulneris</name>
    <dbReference type="NCBI Taxonomy" id="1133364"/>
    <lineage>
        <taxon>Bacteria</taxon>
        <taxon>Bacillati</taxon>
        <taxon>Bacillota</taxon>
        <taxon>Bacilli</taxon>
        <taxon>Bacillales</taxon>
        <taxon>Paenibacillaceae</taxon>
        <taxon>Paenibacillus</taxon>
    </lineage>
</organism>
<dbReference type="Proteomes" id="UP001597180">
    <property type="component" value="Unassembled WGS sequence"/>
</dbReference>
<keyword evidence="4" id="KW-1185">Reference proteome</keyword>
<feature type="chain" id="PRO_5047069393" evidence="2">
    <location>
        <begin position="29"/>
        <end position="357"/>
    </location>
</feature>
<dbReference type="PROSITE" id="PS51257">
    <property type="entry name" value="PROKAR_LIPOPROTEIN"/>
    <property type="match status" value="1"/>
</dbReference>
<sequence length="357" mass="39634">MNAGKDRARRRTTLSILWLAMLSLMVSACGGGGTTGSPTGNGGTDGGNKEAKTPSLAPEKADLTITSSGALSEESFEANYGKYLKAKFPNYTFKYIKKGTGSLITDLITAGTPIDIIYESSGNIFDGLINPGLAMDITDKIKQHNIDLSRFDQGPIDVMRQLAKGGIYGLPVNDMTMVTYYNKDIFDRFGEAYPKDGMTWEETLEIAKRLTRTDNGKTYLGLVVSPLHYIRLNQLSVGAVDPKTEKSLAQDERWKRIYQGIYKAEGDMPDYKKYVASNSNKMPYKNEFYKEKNLAMFVYLSDLYSANTNELDQMNWGMVSSPVFKDAPRTGPQSYPTFWNIASISKQQDAAMEVSNI</sequence>
<evidence type="ECO:0000256" key="2">
    <source>
        <dbReference type="SAM" id="SignalP"/>
    </source>
</evidence>
<evidence type="ECO:0000313" key="4">
    <source>
        <dbReference type="Proteomes" id="UP001597180"/>
    </source>
</evidence>
<dbReference type="SUPFAM" id="SSF53850">
    <property type="entry name" value="Periplasmic binding protein-like II"/>
    <property type="match status" value="1"/>
</dbReference>
<proteinExistence type="predicted"/>
<gene>
    <name evidence="3" type="ORF">ACFQ4B_16795</name>
</gene>
<feature type="signal peptide" evidence="2">
    <location>
        <begin position="1"/>
        <end position="28"/>
    </location>
</feature>
<feature type="compositionally biased region" description="Gly residues" evidence="1">
    <location>
        <begin position="33"/>
        <end position="46"/>
    </location>
</feature>
<accession>A0ABW3ULB3</accession>
<dbReference type="RefSeq" id="WP_345585960.1">
    <property type="nucleotide sequence ID" value="NZ_BAABJG010000003.1"/>
</dbReference>
<comment type="caution">
    <text evidence="3">The sequence shown here is derived from an EMBL/GenBank/DDBJ whole genome shotgun (WGS) entry which is preliminary data.</text>
</comment>
<evidence type="ECO:0000256" key="1">
    <source>
        <dbReference type="SAM" id="MobiDB-lite"/>
    </source>
</evidence>
<dbReference type="PANTHER" id="PTHR43649:SF12">
    <property type="entry name" value="DIACETYLCHITOBIOSE BINDING PROTEIN DASA"/>
    <property type="match status" value="1"/>
</dbReference>
<protein>
    <submittedName>
        <fullName evidence="3">ABC transporter substrate-binding protein</fullName>
    </submittedName>
</protein>
<dbReference type="InterPro" id="IPR050490">
    <property type="entry name" value="Bact_solute-bd_prot1"/>
</dbReference>
<dbReference type="PANTHER" id="PTHR43649">
    <property type="entry name" value="ARABINOSE-BINDING PROTEIN-RELATED"/>
    <property type="match status" value="1"/>
</dbReference>
<name>A0ABW3ULB3_9BACL</name>
<feature type="region of interest" description="Disordered" evidence="1">
    <location>
        <begin position="33"/>
        <end position="57"/>
    </location>
</feature>
<reference evidence="4" key="1">
    <citation type="journal article" date="2019" name="Int. J. Syst. Evol. Microbiol.">
        <title>The Global Catalogue of Microorganisms (GCM) 10K type strain sequencing project: providing services to taxonomists for standard genome sequencing and annotation.</title>
        <authorList>
            <consortium name="The Broad Institute Genomics Platform"/>
            <consortium name="The Broad Institute Genome Sequencing Center for Infectious Disease"/>
            <person name="Wu L."/>
            <person name="Ma J."/>
        </authorList>
    </citation>
    <scope>NUCLEOTIDE SEQUENCE [LARGE SCALE GENOMIC DNA]</scope>
    <source>
        <strain evidence="4">CCUG 53270</strain>
    </source>
</reference>
<dbReference type="EMBL" id="JBHTLU010000019">
    <property type="protein sequence ID" value="MFD1221778.1"/>
    <property type="molecule type" value="Genomic_DNA"/>
</dbReference>
<evidence type="ECO:0000313" key="3">
    <source>
        <dbReference type="EMBL" id="MFD1221778.1"/>
    </source>
</evidence>
<dbReference type="Gene3D" id="3.40.190.10">
    <property type="entry name" value="Periplasmic binding protein-like II"/>
    <property type="match status" value="1"/>
</dbReference>
<keyword evidence="2" id="KW-0732">Signal</keyword>